<dbReference type="GO" id="GO:0090149">
    <property type="term" value="P:mitochondrial membrane fission"/>
    <property type="evidence" value="ECO:0007669"/>
    <property type="project" value="InterPro"/>
</dbReference>
<comment type="subcellular location">
    <subcellularLocation>
        <location evidence="1">Mitochondrion outer membrane</location>
        <topology evidence="1">Multi-pass membrane protein</topology>
    </subcellularLocation>
</comment>
<gene>
    <name evidence="13" type="ORF">KUF71_001133</name>
</gene>
<dbReference type="InterPro" id="IPR018108">
    <property type="entry name" value="MCP_transmembrane"/>
</dbReference>
<keyword evidence="5" id="KW-0677">Repeat</keyword>
<feature type="repeat" description="Solcar" evidence="10">
    <location>
        <begin position="350"/>
        <end position="452"/>
    </location>
</feature>
<keyword evidence="8" id="KW-0496">Mitochondrion</keyword>
<keyword evidence="3 11" id="KW-0813">Transport</keyword>
<keyword evidence="6" id="KW-1000">Mitochondrion outer membrane</keyword>
<evidence type="ECO:0000256" key="7">
    <source>
        <dbReference type="ARBA" id="ARBA00022989"/>
    </source>
</evidence>
<dbReference type="InterPro" id="IPR039158">
    <property type="entry name" value="SLC25A46"/>
</dbReference>
<reference evidence="13" key="1">
    <citation type="submission" date="2021-07" db="EMBL/GenBank/DDBJ databases">
        <authorList>
            <person name="Catto M.A."/>
            <person name="Jacobson A."/>
            <person name="Kennedy G."/>
            <person name="Labadie P."/>
            <person name="Hunt B.G."/>
            <person name="Srinivasan R."/>
        </authorList>
    </citation>
    <scope>NUCLEOTIDE SEQUENCE</scope>
    <source>
        <strain evidence="13">PL_HMW_Pooled</strain>
        <tissue evidence="13">Head</tissue>
    </source>
</reference>
<feature type="region of interest" description="Disordered" evidence="12">
    <location>
        <begin position="486"/>
        <end position="529"/>
    </location>
</feature>
<dbReference type="Gene3D" id="1.50.40.10">
    <property type="entry name" value="Mitochondrial carrier domain"/>
    <property type="match status" value="1"/>
</dbReference>
<dbReference type="Proteomes" id="UP001219518">
    <property type="component" value="Unassembled WGS sequence"/>
</dbReference>
<evidence type="ECO:0000313" key="14">
    <source>
        <dbReference type="Proteomes" id="UP001219518"/>
    </source>
</evidence>
<keyword evidence="4 10" id="KW-0812">Transmembrane</keyword>
<dbReference type="PANTHER" id="PTHR21252:SF2">
    <property type="entry name" value="MITOCHONDRIAL OUTER MEMBRANE PROTEIN SLC25A46"/>
    <property type="match status" value="1"/>
</dbReference>
<dbReference type="InterPro" id="IPR023395">
    <property type="entry name" value="MCP_dom_sf"/>
</dbReference>
<reference evidence="13" key="2">
    <citation type="journal article" date="2023" name="BMC Genomics">
        <title>Pest status, molecular evolution, and epigenetic factors derived from the genome assembly of Frankliniella fusca, a thysanopteran phytovirus vector.</title>
        <authorList>
            <person name="Catto M.A."/>
            <person name="Labadie P.E."/>
            <person name="Jacobson A.L."/>
            <person name="Kennedy G.G."/>
            <person name="Srinivasan R."/>
            <person name="Hunt B.G."/>
        </authorList>
    </citation>
    <scope>NUCLEOTIDE SEQUENCE</scope>
    <source>
        <strain evidence="13">PL_HMW_Pooled</strain>
    </source>
</reference>
<protein>
    <submittedName>
        <fullName evidence="13">Solute carrier family 25 member 46</fullName>
    </submittedName>
</protein>
<accession>A0AAE1HDG2</accession>
<evidence type="ECO:0000256" key="3">
    <source>
        <dbReference type="ARBA" id="ARBA00022448"/>
    </source>
</evidence>
<evidence type="ECO:0000313" key="13">
    <source>
        <dbReference type="EMBL" id="KAK3919315.1"/>
    </source>
</evidence>
<dbReference type="Pfam" id="PF00153">
    <property type="entry name" value="Mito_carr"/>
    <property type="match status" value="1"/>
</dbReference>
<feature type="region of interest" description="Disordered" evidence="12">
    <location>
        <begin position="93"/>
        <end position="124"/>
    </location>
</feature>
<evidence type="ECO:0000256" key="2">
    <source>
        <dbReference type="ARBA" id="ARBA00006375"/>
    </source>
</evidence>
<evidence type="ECO:0000256" key="6">
    <source>
        <dbReference type="ARBA" id="ARBA00022787"/>
    </source>
</evidence>
<comment type="similarity">
    <text evidence="2 11">Belongs to the mitochondrial carrier (TC 2.A.29) family.</text>
</comment>
<keyword evidence="7" id="KW-1133">Transmembrane helix</keyword>
<keyword evidence="9 10" id="KW-0472">Membrane</keyword>
<evidence type="ECO:0000256" key="1">
    <source>
        <dbReference type="ARBA" id="ARBA00004374"/>
    </source>
</evidence>
<proteinExistence type="inferred from homology"/>
<comment type="caution">
    <text evidence="13">The sequence shown here is derived from an EMBL/GenBank/DDBJ whole genome shotgun (WGS) entry which is preliminary data.</text>
</comment>
<keyword evidence="14" id="KW-1185">Reference proteome</keyword>
<dbReference type="PROSITE" id="PS50920">
    <property type="entry name" value="SOLCAR"/>
    <property type="match status" value="1"/>
</dbReference>
<evidence type="ECO:0000256" key="12">
    <source>
        <dbReference type="SAM" id="MobiDB-lite"/>
    </source>
</evidence>
<evidence type="ECO:0000256" key="9">
    <source>
        <dbReference type="ARBA" id="ARBA00023136"/>
    </source>
</evidence>
<dbReference type="EMBL" id="JAHWGI010000977">
    <property type="protein sequence ID" value="KAK3919315.1"/>
    <property type="molecule type" value="Genomic_DNA"/>
</dbReference>
<sequence length="529" mass="59189">MIAQCFSWHQIGKEKLQITFRQLSTGQNKQKTLGLAREEVLCLYLTSFETDRHSFVCHFRRKLDAMAGIDDYHNYNNKYKDLRDDADSGWEPAFPEGLSRPSRSIRPRELEIKPRVPPRSPDEDEEAVVRRYVGVGVGLATLITENLLSHPFVVLRRQCQVHNTSSRYHLVPLTLVPVIIHLHQRQGITTLCKGLGSILLVRGMTLAVEDLISKFTPWPKEVNSDSSLKAFGQHILLKCISLAIVTPFYSASLVETVQSDIASEKPGIFDVFKEGVVRLVSWGSPQKGRMLPVWALVTPTVMYGLLKYLVCLVTRGVASRVLHQQRRAIKERQASTDYNLGAFPREMAQTSEDIEITSSLVGLVTADVLLFPLETILHRLHLQGTRTIIDDLDSGYAVTPILTSYSGLRDCYRTTIQQEGVPGLYKGFGALVLQFAAHVAVIKLAKVMLTELGRLLSGGGGNSGSPKAPTPQEEIITESFRPQSYPYAQQQIPPYPRQQYPRYPPTPTDPAHANTPSGDGPHPQFFWTH</sequence>
<evidence type="ECO:0000256" key="5">
    <source>
        <dbReference type="ARBA" id="ARBA00022737"/>
    </source>
</evidence>
<dbReference type="PANTHER" id="PTHR21252">
    <property type="entry name" value="TB1 PROTEIN-RELATED"/>
    <property type="match status" value="1"/>
</dbReference>
<organism evidence="13 14">
    <name type="scientific">Frankliniella fusca</name>
    <dbReference type="NCBI Taxonomy" id="407009"/>
    <lineage>
        <taxon>Eukaryota</taxon>
        <taxon>Metazoa</taxon>
        <taxon>Ecdysozoa</taxon>
        <taxon>Arthropoda</taxon>
        <taxon>Hexapoda</taxon>
        <taxon>Insecta</taxon>
        <taxon>Pterygota</taxon>
        <taxon>Neoptera</taxon>
        <taxon>Paraneoptera</taxon>
        <taxon>Thysanoptera</taxon>
        <taxon>Terebrantia</taxon>
        <taxon>Thripoidea</taxon>
        <taxon>Thripidae</taxon>
        <taxon>Frankliniella</taxon>
    </lineage>
</organism>
<name>A0AAE1HDG2_9NEOP</name>
<dbReference type="GO" id="GO:0005741">
    <property type="term" value="C:mitochondrial outer membrane"/>
    <property type="evidence" value="ECO:0007669"/>
    <property type="project" value="UniProtKB-SubCell"/>
</dbReference>
<dbReference type="AlphaFoldDB" id="A0AAE1HDG2"/>
<evidence type="ECO:0000256" key="4">
    <source>
        <dbReference type="ARBA" id="ARBA00022692"/>
    </source>
</evidence>
<evidence type="ECO:0000256" key="11">
    <source>
        <dbReference type="RuleBase" id="RU000488"/>
    </source>
</evidence>
<evidence type="ECO:0000256" key="10">
    <source>
        <dbReference type="PROSITE-ProRule" id="PRU00282"/>
    </source>
</evidence>
<evidence type="ECO:0000256" key="8">
    <source>
        <dbReference type="ARBA" id="ARBA00023128"/>
    </source>
</evidence>
<feature type="compositionally biased region" description="Low complexity" evidence="12">
    <location>
        <begin position="486"/>
        <end position="501"/>
    </location>
</feature>
<dbReference type="SUPFAM" id="SSF103506">
    <property type="entry name" value="Mitochondrial carrier"/>
    <property type="match status" value="1"/>
</dbReference>